<keyword evidence="5" id="KW-1185">Reference proteome</keyword>
<dbReference type="GO" id="GO:0003677">
    <property type="term" value="F:DNA binding"/>
    <property type="evidence" value="ECO:0007669"/>
    <property type="project" value="InterPro"/>
</dbReference>
<dbReference type="Pfam" id="PF13276">
    <property type="entry name" value="HTH_21"/>
    <property type="match status" value="1"/>
</dbReference>
<evidence type="ECO:0000313" key="4">
    <source>
        <dbReference type="EMBL" id="RNE48037.1"/>
    </source>
</evidence>
<dbReference type="GO" id="GO:0006313">
    <property type="term" value="P:DNA transposition"/>
    <property type="evidence" value="ECO:0007669"/>
    <property type="project" value="InterPro"/>
</dbReference>
<evidence type="ECO:0000256" key="2">
    <source>
        <dbReference type="SAM" id="Coils"/>
    </source>
</evidence>
<dbReference type="NCBIfam" id="NF033516">
    <property type="entry name" value="transpos_IS3"/>
    <property type="match status" value="1"/>
</dbReference>
<dbReference type="InterPro" id="IPR009057">
    <property type="entry name" value="Homeodomain-like_sf"/>
</dbReference>
<dbReference type="InterPro" id="IPR048020">
    <property type="entry name" value="Transpos_IS3"/>
</dbReference>
<evidence type="ECO:0000256" key="1">
    <source>
        <dbReference type="ARBA" id="ARBA00002286"/>
    </source>
</evidence>
<dbReference type="Proteomes" id="UP000266975">
    <property type="component" value="Unassembled WGS sequence"/>
</dbReference>
<keyword evidence="2" id="KW-0175">Coiled coil</keyword>
<dbReference type="PANTHER" id="PTHR46889">
    <property type="entry name" value="TRANSPOSASE INSF FOR INSERTION SEQUENCE IS3B-RELATED"/>
    <property type="match status" value="1"/>
</dbReference>
<dbReference type="InterPro" id="IPR050900">
    <property type="entry name" value="Transposase_IS3/IS150/IS904"/>
</dbReference>
<dbReference type="Gene3D" id="3.30.420.10">
    <property type="entry name" value="Ribonuclease H-like superfamily/Ribonuclease H"/>
    <property type="match status" value="1"/>
</dbReference>
<dbReference type="PANTHER" id="PTHR46889:SF4">
    <property type="entry name" value="TRANSPOSASE INSO FOR INSERTION SEQUENCE ELEMENT IS911B-RELATED"/>
    <property type="match status" value="1"/>
</dbReference>
<feature type="domain" description="Integrase catalytic" evidence="3">
    <location>
        <begin position="230"/>
        <end position="393"/>
    </location>
</feature>
<evidence type="ECO:0000259" key="3">
    <source>
        <dbReference type="PROSITE" id="PS50994"/>
    </source>
</evidence>
<dbReference type="InterPro" id="IPR001584">
    <property type="entry name" value="Integrase_cat-core"/>
</dbReference>
<dbReference type="InterPro" id="IPR025948">
    <property type="entry name" value="HTH-like_dom"/>
</dbReference>
<dbReference type="SUPFAM" id="SSF53098">
    <property type="entry name" value="Ribonuclease H-like"/>
    <property type="match status" value="1"/>
</dbReference>
<dbReference type="OrthoDB" id="4281720at2"/>
<organism evidence="4 5">
    <name type="scientific">Corynebacterium alimapuense</name>
    <dbReference type="NCBI Taxonomy" id="1576874"/>
    <lineage>
        <taxon>Bacteria</taxon>
        <taxon>Bacillati</taxon>
        <taxon>Actinomycetota</taxon>
        <taxon>Actinomycetes</taxon>
        <taxon>Mycobacteriales</taxon>
        <taxon>Corynebacteriaceae</taxon>
        <taxon>Corynebacterium</taxon>
    </lineage>
</organism>
<feature type="coiled-coil region" evidence="2">
    <location>
        <begin position="66"/>
        <end position="93"/>
    </location>
</feature>
<dbReference type="InterPro" id="IPR012337">
    <property type="entry name" value="RNaseH-like_sf"/>
</dbReference>
<proteinExistence type="predicted"/>
<comment type="caution">
    <text evidence="4">The sequence shown here is derived from an EMBL/GenBank/DDBJ whole genome shotgun (WGS) entry which is preliminary data.</text>
</comment>
<dbReference type="EMBL" id="PTJO01000010">
    <property type="protein sequence ID" value="RNE48037.1"/>
    <property type="molecule type" value="Genomic_DNA"/>
</dbReference>
<dbReference type="AlphaFoldDB" id="A0A3M8K478"/>
<dbReference type="Gene3D" id="1.10.10.60">
    <property type="entry name" value="Homeodomain-like"/>
    <property type="match status" value="1"/>
</dbReference>
<dbReference type="Pfam" id="PF00665">
    <property type="entry name" value="rve"/>
    <property type="match status" value="1"/>
</dbReference>
<sequence length="401" mass="45749">MPSKTYSEEFKRDAVALYESSPGASIQTIATDLGDNRNTLQNWLKKYGTGARTNISTTSDAPSSASVTEAERIRQLERENARLREERDILRKAAKYFGGRDELVIRFRFVDDTRHDHSVKRMCEILKLNRSSYYKWKSTAVSRRKRLFNDAIRGVRVKTVFTQERGCYGAKRITAELNDQPEDLKVNHKRVARIMRSLKLVGYTKKRKVTTTVADIIKTVFPDLVGRKFTALRPNRTYVGDITYLPIQDGSNMYLATVIDCYSRRLVGFAIADHMRTSLVQDALHMAKGQRGSLAGAIFHSDHGSVYTSYAFQDTCQELGIRQSMGAIGTSADNALAESFNAALKREVLQDSKTFANQVQCRRDVFRWCTRYNTVRRHSWCKYLAPAVFEERYPVILKSAS</sequence>
<dbReference type="GO" id="GO:0004803">
    <property type="term" value="F:transposase activity"/>
    <property type="evidence" value="ECO:0007669"/>
    <property type="project" value="InterPro"/>
</dbReference>
<dbReference type="SUPFAM" id="SSF46689">
    <property type="entry name" value="Homeodomain-like"/>
    <property type="match status" value="1"/>
</dbReference>
<accession>A0A3M8K478</accession>
<dbReference type="PROSITE" id="PS50994">
    <property type="entry name" value="INTEGRASE"/>
    <property type="match status" value="1"/>
</dbReference>
<dbReference type="Pfam" id="PF01527">
    <property type="entry name" value="HTH_Tnp_1"/>
    <property type="match status" value="1"/>
</dbReference>
<comment type="function">
    <text evidence="1">Involved in the transposition of the insertion sequence.</text>
</comment>
<reference evidence="4 5" key="1">
    <citation type="submission" date="2018-02" db="EMBL/GenBank/DDBJ databases">
        <title>Corynebacterium alimpuense sp. nov., a marine obligate actinomycete isolated from sediments of Valparaiso bay, Chile.</title>
        <authorList>
            <person name="Claverias F."/>
            <person name="Gonzales-Siles L."/>
            <person name="Salva-Serra F."/>
            <person name="Inganaes E."/>
            <person name="Molin K."/>
            <person name="Cumsille A."/>
            <person name="Undabarrena A."/>
            <person name="Couve E."/>
            <person name="Moore E.R.B."/>
            <person name="Gomila M."/>
            <person name="Camara B."/>
        </authorList>
    </citation>
    <scope>NUCLEOTIDE SEQUENCE [LARGE SCALE GENOMIC DNA]</scope>
    <source>
        <strain evidence="4 5">CCUG 69366</strain>
    </source>
</reference>
<protein>
    <submittedName>
        <fullName evidence="4">IS3 family transposase</fullName>
    </submittedName>
</protein>
<gene>
    <name evidence="4" type="ORF">C5L39_10545</name>
</gene>
<dbReference type="GO" id="GO:0015074">
    <property type="term" value="P:DNA integration"/>
    <property type="evidence" value="ECO:0007669"/>
    <property type="project" value="InterPro"/>
</dbReference>
<dbReference type="InterPro" id="IPR002514">
    <property type="entry name" value="Transposase_8"/>
</dbReference>
<evidence type="ECO:0000313" key="5">
    <source>
        <dbReference type="Proteomes" id="UP000266975"/>
    </source>
</evidence>
<dbReference type="InterPro" id="IPR036397">
    <property type="entry name" value="RNaseH_sf"/>
</dbReference>
<name>A0A3M8K478_9CORY</name>